<sequence length="215" mass="22976">MAAPFVRPPPDRRRHRCESSPGGLGVGAAFDGNLRRLQGEDIIKSLDVGKGKTRDAVLALSKDGIRLLHAAACQGHLTVCKFLMKELGGDINIAGAEDDLRSYDDLIIFIFCFHPNAGADVNGKGTVTGAIPNIPDGLGWLPVEHVASRDCREGVEMLFPLISPIPNVPNWSVDGIISHAKVKHTKQHITNTRETGSSETWAPPSAVPSLGSHPA</sequence>
<dbReference type="STRING" id="65489.A0A0D3EK72"/>
<proteinExistence type="predicted"/>
<evidence type="ECO:0000256" key="1">
    <source>
        <dbReference type="SAM" id="MobiDB-lite"/>
    </source>
</evidence>
<feature type="region of interest" description="Disordered" evidence="1">
    <location>
        <begin position="1"/>
        <end position="21"/>
    </location>
</feature>
<evidence type="ECO:0000313" key="3">
    <source>
        <dbReference type="Proteomes" id="UP000026960"/>
    </source>
</evidence>
<dbReference type="Gene3D" id="1.25.40.20">
    <property type="entry name" value="Ankyrin repeat-containing domain"/>
    <property type="match status" value="1"/>
</dbReference>
<evidence type="ECO:0000313" key="2">
    <source>
        <dbReference type="EnsemblPlants" id="OBART01G04880.3"/>
    </source>
</evidence>
<dbReference type="PANTHER" id="PTHR46224">
    <property type="entry name" value="ANKYRIN REPEAT FAMILY PROTEIN"/>
    <property type="match status" value="1"/>
</dbReference>
<dbReference type="HOGENOM" id="CLU_124672_0_0_1"/>
<dbReference type="Gramene" id="OBART01G04880.3">
    <property type="protein sequence ID" value="OBART01G04880.3"/>
    <property type="gene ID" value="OBART01G04880"/>
</dbReference>
<reference evidence="2" key="2">
    <citation type="submission" date="2015-03" db="UniProtKB">
        <authorList>
            <consortium name="EnsemblPlants"/>
        </authorList>
    </citation>
    <scope>IDENTIFICATION</scope>
</reference>
<dbReference type="eggNOG" id="KOG0504">
    <property type="taxonomic scope" value="Eukaryota"/>
</dbReference>
<dbReference type="InterPro" id="IPR036770">
    <property type="entry name" value="Ankyrin_rpt-contain_sf"/>
</dbReference>
<dbReference type="EnsemblPlants" id="OBART01G04880.3">
    <property type="protein sequence ID" value="OBART01G04880.3"/>
    <property type="gene ID" value="OBART01G04880"/>
</dbReference>
<organism evidence="2">
    <name type="scientific">Oryza barthii</name>
    <dbReference type="NCBI Taxonomy" id="65489"/>
    <lineage>
        <taxon>Eukaryota</taxon>
        <taxon>Viridiplantae</taxon>
        <taxon>Streptophyta</taxon>
        <taxon>Embryophyta</taxon>
        <taxon>Tracheophyta</taxon>
        <taxon>Spermatophyta</taxon>
        <taxon>Magnoliopsida</taxon>
        <taxon>Liliopsida</taxon>
        <taxon>Poales</taxon>
        <taxon>Poaceae</taxon>
        <taxon>BOP clade</taxon>
        <taxon>Oryzoideae</taxon>
        <taxon>Oryzeae</taxon>
        <taxon>Oryzinae</taxon>
        <taxon>Oryza</taxon>
    </lineage>
</organism>
<dbReference type="AlphaFoldDB" id="A0A0D3EK72"/>
<dbReference type="PaxDb" id="65489-OBART01G04880.3"/>
<accession>A0A0D3EK72</accession>
<feature type="compositionally biased region" description="Polar residues" evidence="1">
    <location>
        <begin position="188"/>
        <end position="200"/>
    </location>
</feature>
<dbReference type="PANTHER" id="PTHR46224:SF10">
    <property type="entry name" value="OS01G0189100 PROTEIN"/>
    <property type="match status" value="1"/>
</dbReference>
<reference evidence="2" key="1">
    <citation type="journal article" date="2009" name="Rice">
        <title>De Novo Next Generation Sequencing of Plant Genomes.</title>
        <authorList>
            <person name="Rounsley S."/>
            <person name="Marri P.R."/>
            <person name="Yu Y."/>
            <person name="He R."/>
            <person name="Sisneros N."/>
            <person name="Goicoechea J.L."/>
            <person name="Lee S.J."/>
            <person name="Angelova A."/>
            <person name="Kudrna D."/>
            <person name="Luo M."/>
            <person name="Affourtit J."/>
            <person name="Desany B."/>
            <person name="Knight J."/>
            <person name="Niazi F."/>
            <person name="Egholm M."/>
            <person name="Wing R.A."/>
        </authorList>
    </citation>
    <scope>NUCLEOTIDE SEQUENCE [LARGE SCALE GENOMIC DNA]</scope>
    <source>
        <strain evidence="2">cv. IRGC 105608</strain>
    </source>
</reference>
<name>A0A0D3EK72_9ORYZ</name>
<keyword evidence="3" id="KW-1185">Reference proteome</keyword>
<feature type="region of interest" description="Disordered" evidence="1">
    <location>
        <begin position="187"/>
        <end position="215"/>
    </location>
</feature>
<dbReference type="Proteomes" id="UP000026960">
    <property type="component" value="Chromosome 1"/>
</dbReference>
<protein>
    <submittedName>
        <fullName evidence="2">Uncharacterized protein</fullName>
    </submittedName>
</protein>
<dbReference type="SUPFAM" id="SSF48403">
    <property type="entry name" value="Ankyrin repeat"/>
    <property type="match status" value="1"/>
</dbReference>
<dbReference type="InterPro" id="IPR051616">
    <property type="entry name" value="Cul2-RING_E3_ligase_SR"/>
</dbReference>